<dbReference type="Proteomes" id="UP000566819">
    <property type="component" value="Unassembled WGS sequence"/>
</dbReference>
<accession>A0A8H4RXW6</accession>
<proteinExistence type="predicted"/>
<dbReference type="EMBL" id="JAAMPI010000021">
    <property type="protein sequence ID" value="KAF4637503.1"/>
    <property type="molecule type" value="Genomic_DNA"/>
</dbReference>
<dbReference type="OrthoDB" id="5427059at2759"/>
<reference evidence="2 3" key="1">
    <citation type="submission" date="2020-03" db="EMBL/GenBank/DDBJ databases">
        <title>Draft Genome Sequence of Cudoniella acicularis.</title>
        <authorList>
            <person name="Buettner E."/>
            <person name="Kellner H."/>
        </authorList>
    </citation>
    <scope>NUCLEOTIDE SEQUENCE [LARGE SCALE GENOMIC DNA]</scope>
    <source>
        <strain evidence="2 3">DSM 108380</strain>
    </source>
</reference>
<organism evidence="2 3">
    <name type="scientific">Cudoniella acicularis</name>
    <dbReference type="NCBI Taxonomy" id="354080"/>
    <lineage>
        <taxon>Eukaryota</taxon>
        <taxon>Fungi</taxon>
        <taxon>Dikarya</taxon>
        <taxon>Ascomycota</taxon>
        <taxon>Pezizomycotina</taxon>
        <taxon>Leotiomycetes</taxon>
        <taxon>Helotiales</taxon>
        <taxon>Tricladiaceae</taxon>
        <taxon>Cudoniella</taxon>
    </lineage>
</organism>
<feature type="region of interest" description="Disordered" evidence="1">
    <location>
        <begin position="430"/>
        <end position="450"/>
    </location>
</feature>
<evidence type="ECO:0000256" key="1">
    <source>
        <dbReference type="SAM" id="MobiDB-lite"/>
    </source>
</evidence>
<comment type="caution">
    <text evidence="2">The sequence shown here is derived from an EMBL/GenBank/DDBJ whole genome shotgun (WGS) entry which is preliminary data.</text>
</comment>
<sequence length="450" mass="51968">MVSLEGVVPDVLFLILLRASGMRELWGLIRASPRIYAIFRERRDAVLSAVITREIGIDIMDEARIALSTSRFDSRGLSKAQAIEWVAKYNSTQLNNSSLPEAPHGLEAMSLWRRHRDVKFIASLFLQEKLPILESMGLLGDKTLTIDRLSDVERMRIYRSIYQYAIYGDVFYFDPERKGASKGVIIGGYEQSHIFLTSILAWQVEELSTMNDFITDQIMKKWQEAEDDLYKSLQDDPTTWDVERKHDSRWETSFFSATNKASFSHWQHYFATLTIAELRDVFAGTGASLVKVIKKYAHRWGHAFLNEALEEEPLHATFYTSEYEAQEEARVGGVQVNFKRDAVELPNEAWLWAHKYQPCELYTTSSHDFAPGNGLRRFGYVFWDSHRLQRSQILQKGPQNTADYALANFPRPEYQTESVEERIRKLAQSFNPPEPWSSHLSNKLPFSPET</sequence>
<keyword evidence="3" id="KW-1185">Reference proteome</keyword>
<protein>
    <submittedName>
        <fullName evidence="2">Uncharacterized protein</fullName>
    </submittedName>
</protein>
<gene>
    <name evidence="2" type="ORF">G7Y89_g581</name>
</gene>
<evidence type="ECO:0000313" key="2">
    <source>
        <dbReference type="EMBL" id="KAF4637503.1"/>
    </source>
</evidence>
<name>A0A8H4RXW6_9HELO</name>
<evidence type="ECO:0000313" key="3">
    <source>
        <dbReference type="Proteomes" id="UP000566819"/>
    </source>
</evidence>
<dbReference type="AlphaFoldDB" id="A0A8H4RXW6"/>